<evidence type="ECO:0000313" key="2">
    <source>
        <dbReference type="Proteomes" id="UP000521017"/>
    </source>
</evidence>
<accession>A0A7X0J002</accession>
<dbReference type="AlphaFoldDB" id="A0A7X0J002"/>
<dbReference type="Proteomes" id="UP000521017">
    <property type="component" value="Unassembled WGS sequence"/>
</dbReference>
<dbReference type="Pfam" id="PF14903">
    <property type="entry name" value="WG_beta_rep"/>
    <property type="match status" value="1"/>
</dbReference>
<evidence type="ECO:0008006" key="3">
    <source>
        <dbReference type="Google" id="ProtNLM"/>
    </source>
</evidence>
<dbReference type="PANTHER" id="PTHR37841">
    <property type="entry name" value="GLR2918 PROTEIN"/>
    <property type="match status" value="1"/>
</dbReference>
<comment type="caution">
    <text evidence="1">The sequence shown here is derived from an EMBL/GenBank/DDBJ whole genome shotgun (WGS) entry which is preliminary data.</text>
</comment>
<dbReference type="EMBL" id="JACHCC010000002">
    <property type="protein sequence ID" value="MBB6498531.1"/>
    <property type="molecule type" value="Genomic_DNA"/>
</dbReference>
<protein>
    <recommendedName>
        <fullName evidence="3">WG repeat protein</fullName>
    </recommendedName>
</protein>
<reference evidence="1 2" key="1">
    <citation type="submission" date="2020-08" db="EMBL/GenBank/DDBJ databases">
        <title>Genomic Encyclopedia of Type Strains, Phase IV (KMG-V): Genome sequencing to study the core and pangenomes of soil and plant-associated prokaryotes.</title>
        <authorList>
            <person name="Whitman W."/>
        </authorList>
    </citation>
    <scope>NUCLEOTIDE SEQUENCE [LARGE SCALE GENOMIC DNA]</scope>
    <source>
        <strain evidence="1 2">M2T3</strain>
    </source>
</reference>
<name>A0A7X0J002_9SPHI</name>
<dbReference type="InterPro" id="IPR032774">
    <property type="entry name" value="WG_beta_rep"/>
</dbReference>
<sequence length="361" mass="41816">MNTVLPVNAEAQEYVQKLYPWLAKTGEFGYCDSIGNIVIKPRFEDARSFINGYAFVKEKDKYSVINQNGQAITEPKSYAAGLYSENFYSLYKKSGNYETAGIFSDGLFTLLITKKVSDDLLPFWKWERGPLFFFKYSESRTKWEIYSLPEKKRLFRQTVTSWETPVIYQKGSWDLYNNAFKFPFSVATMGRNLAIRDQLYQLDARNSILETSGKVTDIFKDTVVTVPKETIADKLPFKEGVPCKFSKDCYMAKDPSSGKYGVFDTKTGSWKVKPEYDGLKEEIAEHIIVYMQLSHLKGWPESLYGLLDVGHNKTLTPAKYNNIARDGRVNITEYVKHTDYLYNTKNTFYYINIYTGREYKE</sequence>
<gene>
    <name evidence="1" type="ORF">HDF25_000668</name>
</gene>
<evidence type="ECO:0000313" key="1">
    <source>
        <dbReference type="EMBL" id="MBB6498531.1"/>
    </source>
</evidence>
<proteinExistence type="predicted"/>
<organism evidence="1 2">
    <name type="scientific">Pedobacter cryoconitis</name>
    <dbReference type="NCBI Taxonomy" id="188932"/>
    <lineage>
        <taxon>Bacteria</taxon>
        <taxon>Pseudomonadati</taxon>
        <taxon>Bacteroidota</taxon>
        <taxon>Sphingobacteriia</taxon>
        <taxon>Sphingobacteriales</taxon>
        <taxon>Sphingobacteriaceae</taxon>
        <taxon>Pedobacter</taxon>
    </lineage>
</organism>
<dbReference type="RefSeq" id="WP_184622752.1">
    <property type="nucleotide sequence ID" value="NZ_JACHCC010000002.1"/>
</dbReference>
<dbReference type="PANTHER" id="PTHR37841:SF1">
    <property type="entry name" value="DUF3298 DOMAIN-CONTAINING PROTEIN"/>
    <property type="match status" value="1"/>
</dbReference>